<evidence type="ECO:0000313" key="5">
    <source>
        <dbReference type="EMBL" id="RCJ26987.1"/>
    </source>
</evidence>
<sequence>MYSQPVCVDGLHLLVIDDDADTRKILTILFQMEGAEILAVGSVNEALEVLSYFNPDILISDIYLSDELGYSSLTKVRNLVATQGKWIPAIALTGFASETERAYAYAIGFQMHICKPINLDELVCAVASLADCKQLV</sequence>
<dbReference type="PANTHER" id="PTHR44591:SF14">
    <property type="entry name" value="PROTEIN PILG"/>
    <property type="match status" value="1"/>
</dbReference>
<protein>
    <submittedName>
        <fullName evidence="5">Histidine kinase</fullName>
    </submittedName>
</protein>
<dbReference type="Proteomes" id="UP000252107">
    <property type="component" value="Unassembled WGS sequence"/>
</dbReference>
<keyword evidence="2" id="KW-0902">Two-component regulatory system</keyword>
<evidence type="ECO:0000313" key="6">
    <source>
        <dbReference type="Proteomes" id="UP000252107"/>
    </source>
</evidence>
<dbReference type="SUPFAM" id="SSF52172">
    <property type="entry name" value="CheY-like"/>
    <property type="match status" value="1"/>
</dbReference>
<comment type="caution">
    <text evidence="5">The sequence shown here is derived from an EMBL/GenBank/DDBJ whole genome shotgun (WGS) entry which is preliminary data.</text>
</comment>
<keyword evidence="6" id="KW-1185">Reference proteome</keyword>
<name>A0A367QS40_9NOSO</name>
<feature type="modified residue" description="4-aspartylphosphate" evidence="3">
    <location>
        <position position="61"/>
    </location>
</feature>
<accession>A0A367QS40</accession>
<reference evidence="5" key="1">
    <citation type="submission" date="2016-04" db="EMBL/GenBank/DDBJ databases">
        <authorList>
            <person name="Tabuchi Yagui T.R."/>
        </authorList>
    </citation>
    <scope>NUCLEOTIDE SEQUENCE [LARGE SCALE GENOMIC DNA]</scope>
    <source>
        <strain evidence="5">NIES-26</strain>
    </source>
</reference>
<dbReference type="InterPro" id="IPR050595">
    <property type="entry name" value="Bact_response_regulator"/>
</dbReference>
<dbReference type="PROSITE" id="PS50110">
    <property type="entry name" value="RESPONSE_REGULATORY"/>
    <property type="match status" value="1"/>
</dbReference>
<keyword evidence="5" id="KW-0808">Transferase</keyword>
<dbReference type="InterPro" id="IPR001789">
    <property type="entry name" value="Sig_transdc_resp-reg_receiver"/>
</dbReference>
<dbReference type="GO" id="GO:0000160">
    <property type="term" value="P:phosphorelay signal transduction system"/>
    <property type="evidence" value="ECO:0007669"/>
    <property type="project" value="UniProtKB-KW"/>
</dbReference>
<keyword evidence="5" id="KW-0418">Kinase</keyword>
<dbReference type="EMBL" id="LXQD01000306">
    <property type="protein sequence ID" value="RCJ26987.1"/>
    <property type="molecule type" value="Genomic_DNA"/>
</dbReference>
<dbReference type="Pfam" id="PF00072">
    <property type="entry name" value="Response_reg"/>
    <property type="match status" value="1"/>
</dbReference>
<dbReference type="GO" id="GO:0016301">
    <property type="term" value="F:kinase activity"/>
    <property type="evidence" value="ECO:0007669"/>
    <property type="project" value="UniProtKB-KW"/>
</dbReference>
<evidence type="ECO:0000256" key="1">
    <source>
        <dbReference type="ARBA" id="ARBA00022553"/>
    </source>
</evidence>
<dbReference type="InterPro" id="IPR011006">
    <property type="entry name" value="CheY-like_superfamily"/>
</dbReference>
<evidence type="ECO:0000259" key="4">
    <source>
        <dbReference type="PROSITE" id="PS50110"/>
    </source>
</evidence>
<proteinExistence type="predicted"/>
<feature type="domain" description="Response regulatory" evidence="4">
    <location>
        <begin position="12"/>
        <end position="130"/>
    </location>
</feature>
<evidence type="ECO:0000256" key="3">
    <source>
        <dbReference type="PROSITE-ProRule" id="PRU00169"/>
    </source>
</evidence>
<organism evidence="5 6">
    <name type="scientific">Nostoc minutum NIES-26</name>
    <dbReference type="NCBI Taxonomy" id="1844469"/>
    <lineage>
        <taxon>Bacteria</taxon>
        <taxon>Bacillati</taxon>
        <taxon>Cyanobacteriota</taxon>
        <taxon>Cyanophyceae</taxon>
        <taxon>Nostocales</taxon>
        <taxon>Nostocaceae</taxon>
        <taxon>Nostoc</taxon>
    </lineage>
</organism>
<keyword evidence="1 3" id="KW-0597">Phosphoprotein</keyword>
<dbReference type="AlphaFoldDB" id="A0A367QS40"/>
<gene>
    <name evidence="5" type="ORF">A6770_02110</name>
</gene>
<dbReference type="PANTHER" id="PTHR44591">
    <property type="entry name" value="STRESS RESPONSE REGULATOR PROTEIN 1"/>
    <property type="match status" value="1"/>
</dbReference>
<evidence type="ECO:0000256" key="2">
    <source>
        <dbReference type="ARBA" id="ARBA00023012"/>
    </source>
</evidence>
<dbReference type="SMART" id="SM00448">
    <property type="entry name" value="REC"/>
    <property type="match status" value="1"/>
</dbReference>
<dbReference type="Gene3D" id="3.40.50.2300">
    <property type="match status" value="1"/>
</dbReference>